<feature type="compositionally biased region" description="Polar residues" evidence="2">
    <location>
        <begin position="1"/>
        <end position="12"/>
    </location>
</feature>
<dbReference type="EMBL" id="CP026304">
    <property type="protein sequence ID" value="AVZ77182.1"/>
    <property type="molecule type" value="Genomic_DNA"/>
</dbReference>
<dbReference type="GO" id="GO:0005524">
    <property type="term" value="F:ATP binding"/>
    <property type="evidence" value="ECO:0007669"/>
    <property type="project" value="UniProtKB-KW"/>
</dbReference>
<organism evidence="4 5">
    <name type="scientific">Streptomyces lunaelactis</name>
    <dbReference type="NCBI Taxonomy" id="1535768"/>
    <lineage>
        <taxon>Bacteria</taxon>
        <taxon>Bacillati</taxon>
        <taxon>Actinomycetota</taxon>
        <taxon>Actinomycetes</taxon>
        <taxon>Kitasatosporales</taxon>
        <taxon>Streptomycetaceae</taxon>
        <taxon>Streptomyces</taxon>
    </lineage>
</organism>
<feature type="region of interest" description="Disordered" evidence="2">
    <location>
        <begin position="1"/>
        <end position="24"/>
    </location>
</feature>
<dbReference type="PANTHER" id="PTHR35526:SF3">
    <property type="entry name" value="ANTI-SIGMA-F FACTOR RSBW"/>
    <property type="match status" value="1"/>
</dbReference>
<dbReference type="AlphaFoldDB" id="A0A2R4TDH7"/>
<dbReference type="SUPFAM" id="SSF55874">
    <property type="entry name" value="ATPase domain of HSP90 chaperone/DNA topoisomerase II/histidine kinase"/>
    <property type="match status" value="1"/>
</dbReference>
<keyword evidence="5" id="KW-1185">Reference proteome</keyword>
<evidence type="ECO:0000313" key="4">
    <source>
        <dbReference type="EMBL" id="AVZ77182.1"/>
    </source>
</evidence>
<proteinExistence type="predicted"/>
<feature type="domain" description="Histidine kinase/HSP90-like ATPase" evidence="3">
    <location>
        <begin position="59"/>
        <end position="174"/>
    </location>
</feature>
<dbReference type="InterPro" id="IPR050267">
    <property type="entry name" value="Anti-sigma-factor_SerPK"/>
</dbReference>
<dbReference type="InterPro" id="IPR003594">
    <property type="entry name" value="HATPase_dom"/>
</dbReference>
<dbReference type="CDD" id="cd16936">
    <property type="entry name" value="HATPase_RsbW-like"/>
    <property type="match status" value="1"/>
</dbReference>
<dbReference type="Gene3D" id="3.30.565.10">
    <property type="entry name" value="Histidine kinase-like ATPase, C-terminal domain"/>
    <property type="match status" value="1"/>
</dbReference>
<evidence type="ECO:0000256" key="2">
    <source>
        <dbReference type="SAM" id="MobiDB-lite"/>
    </source>
</evidence>
<keyword evidence="1" id="KW-0808">Transferase</keyword>
<evidence type="ECO:0000256" key="1">
    <source>
        <dbReference type="ARBA" id="ARBA00022527"/>
    </source>
</evidence>
<dbReference type="InterPro" id="IPR036890">
    <property type="entry name" value="HATPase_C_sf"/>
</dbReference>
<gene>
    <name evidence="4" type="ORF">SLUN_02710</name>
</gene>
<dbReference type="GO" id="GO:0004674">
    <property type="term" value="F:protein serine/threonine kinase activity"/>
    <property type="evidence" value="ECO:0007669"/>
    <property type="project" value="UniProtKB-KW"/>
</dbReference>
<protein>
    <submittedName>
        <fullName evidence="4">ATP-binding protein</fullName>
    </submittedName>
</protein>
<dbReference type="OrthoDB" id="4327509at2"/>
<keyword evidence="4" id="KW-0067">ATP-binding</keyword>
<dbReference type="Proteomes" id="UP000244201">
    <property type="component" value="Chromosome"/>
</dbReference>
<name>A0A2R4TDH7_9ACTN</name>
<keyword evidence="1" id="KW-0723">Serine/threonine-protein kinase</keyword>
<accession>A0A2R4TDH7</accession>
<feature type="region of interest" description="Disordered" evidence="2">
    <location>
        <begin position="128"/>
        <end position="149"/>
    </location>
</feature>
<keyword evidence="1" id="KW-0418">Kinase</keyword>
<dbReference type="PANTHER" id="PTHR35526">
    <property type="entry name" value="ANTI-SIGMA-F FACTOR RSBW-RELATED"/>
    <property type="match status" value="1"/>
</dbReference>
<evidence type="ECO:0000259" key="3">
    <source>
        <dbReference type="Pfam" id="PF13581"/>
    </source>
</evidence>
<dbReference type="KEGG" id="slk:SLUN_02710"/>
<evidence type="ECO:0000313" key="5">
    <source>
        <dbReference type="Proteomes" id="UP000244201"/>
    </source>
</evidence>
<dbReference type="Pfam" id="PF13581">
    <property type="entry name" value="HATPase_c_2"/>
    <property type="match status" value="1"/>
</dbReference>
<keyword evidence="4" id="KW-0547">Nucleotide-binding</keyword>
<reference evidence="4 5" key="1">
    <citation type="submission" date="2018-01" db="EMBL/GenBank/DDBJ databases">
        <title>Complete genome sequence of Streptomyces lunaelactis MM109T, a Ferroverdin A producer isolated from cave moonmilk deposits.</title>
        <authorList>
            <person name="Naome A."/>
            <person name="Martinet L."/>
            <person name="Maciejewska M."/>
            <person name="Anderssen S."/>
            <person name="Adam D."/>
            <person name="Tenconi E."/>
            <person name="Deflandre B."/>
            <person name="Arguelles-Arias A."/>
            <person name="Calusinska M."/>
            <person name="Copieters W."/>
            <person name="Karim L."/>
            <person name="Hanikenne M."/>
            <person name="Baurain D."/>
            <person name="van Wezel G."/>
            <person name="Smargiasso N."/>
            <person name="de Pauw E."/>
            <person name="Delfosse P."/>
            <person name="Rigali S."/>
        </authorList>
    </citation>
    <scope>NUCLEOTIDE SEQUENCE [LARGE SCALE GENOMIC DNA]</scope>
    <source>
        <strain evidence="4 5">MM109</strain>
    </source>
</reference>
<sequence>MSASLSTSTRQGSRLHVGEPGAEPLFRLTRSSERERERGLDQGINTSGFAACGLDGQLQNAPQARRFVEVTLNGWALQLLVPDATLVVSELVTNAVRHALEPAPDASEYPLWLGIFLRPGDLVCAVSDPSSTPPCQRNPDDSDSGGRGLNLVSALSDSLHWSLTPPQGKTVWATLRLPAKAA</sequence>